<proteinExistence type="predicted"/>
<dbReference type="Proteomes" id="UP000700334">
    <property type="component" value="Unassembled WGS sequence"/>
</dbReference>
<name>A0A8J6DF16_GALPY</name>
<dbReference type="Pfam" id="PF02023">
    <property type="entry name" value="SCAN"/>
    <property type="match status" value="1"/>
</dbReference>
<dbReference type="SUPFAM" id="SSF57667">
    <property type="entry name" value="beta-beta-alpha zinc fingers"/>
    <property type="match status" value="1"/>
</dbReference>
<evidence type="ECO:0000259" key="6">
    <source>
        <dbReference type="PROSITE" id="PS50157"/>
    </source>
</evidence>
<comment type="caution">
    <text evidence="8">The sequence shown here is derived from an EMBL/GenBank/DDBJ whole genome shotgun (WGS) entry which is preliminary data.</text>
</comment>
<dbReference type="PROSITE" id="PS00028">
    <property type="entry name" value="ZINC_FINGER_C2H2_1"/>
    <property type="match status" value="2"/>
</dbReference>
<gene>
    <name evidence="8" type="ORF">J0S82_001323</name>
</gene>
<dbReference type="AlphaFoldDB" id="A0A8J6DF16"/>
<evidence type="ECO:0000256" key="5">
    <source>
        <dbReference type="SAM" id="MobiDB-lite"/>
    </source>
</evidence>
<dbReference type="FunFam" id="3.30.160.60:FF:001333">
    <property type="entry name" value="Zinc finger with KRAB and SCAN domains 4"/>
    <property type="match status" value="1"/>
</dbReference>
<feature type="region of interest" description="Disordered" evidence="5">
    <location>
        <begin position="34"/>
        <end position="59"/>
    </location>
</feature>
<evidence type="ECO:0000256" key="2">
    <source>
        <dbReference type="ARBA" id="ARBA00023242"/>
    </source>
</evidence>
<feature type="compositionally biased region" description="Basic and acidic residues" evidence="5">
    <location>
        <begin position="244"/>
        <end position="253"/>
    </location>
</feature>
<dbReference type="EMBL" id="JAGFMF010012210">
    <property type="protein sequence ID" value="KAG8505911.1"/>
    <property type="molecule type" value="Genomic_DNA"/>
</dbReference>
<dbReference type="GO" id="GO:0008270">
    <property type="term" value="F:zinc ion binding"/>
    <property type="evidence" value="ECO:0007669"/>
    <property type="project" value="UniProtKB-KW"/>
</dbReference>
<dbReference type="CDD" id="cd07936">
    <property type="entry name" value="SCAN"/>
    <property type="match status" value="1"/>
</dbReference>
<dbReference type="GO" id="GO:0003677">
    <property type="term" value="F:DNA binding"/>
    <property type="evidence" value="ECO:0007669"/>
    <property type="project" value="UniProtKB-KW"/>
</dbReference>
<organism evidence="8 9">
    <name type="scientific">Galemys pyrenaicus</name>
    <name type="common">Iberian desman</name>
    <name type="synonym">Pyrenean desman</name>
    <dbReference type="NCBI Taxonomy" id="202257"/>
    <lineage>
        <taxon>Eukaryota</taxon>
        <taxon>Metazoa</taxon>
        <taxon>Chordata</taxon>
        <taxon>Craniata</taxon>
        <taxon>Vertebrata</taxon>
        <taxon>Euteleostomi</taxon>
        <taxon>Mammalia</taxon>
        <taxon>Eutheria</taxon>
        <taxon>Laurasiatheria</taxon>
        <taxon>Eulipotyphla</taxon>
        <taxon>Talpidae</taxon>
        <taxon>Galemys</taxon>
    </lineage>
</organism>
<keyword evidence="1" id="KW-0238">DNA-binding</keyword>
<dbReference type="SMART" id="SM00431">
    <property type="entry name" value="SCAN"/>
    <property type="match status" value="1"/>
</dbReference>
<keyword evidence="3" id="KW-0479">Metal-binding</keyword>
<protein>
    <submittedName>
        <fullName evidence="8">Zinc finger protein with KRAB and SCAN domains 4</fullName>
    </submittedName>
</protein>
<keyword evidence="3" id="KW-0863">Zinc-finger</keyword>
<dbReference type="PROSITE" id="PS50804">
    <property type="entry name" value="SCAN_BOX"/>
    <property type="match status" value="1"/>
</dbReference>
<dbReference type="InterPro" id="IPR038269">
    <property type="entry name" value="SCAN_sf"/>
</dbReference>
<keyword evidence="9" id="KW-1185">Reference proteome</keyword>
<evidence type="ECO:0000256" key="4">
    <source>
        <dbReference type="PROSITE-ProRule" id="PRU00187"/>
    </source>
</evidence>
<keyword evidence="2 4" id="KW-0539">Nucleus</keyword>
<comment type="subcellular location">
    <subcellularLocation>
        <location evidence="4">Nucleus</location>
    </subcellularLocation>
</comment>
<feature type="region of interest" description="Disordered" evidence="5">
    <location>
        <begin position="239"/>
        <end position="328"/>
    </location>
</feature>
<dbReference type="PANTHER" id="PTHR45935">
    <property type="entry name" value="PROTEIN ZBED8-RELATED"/>
    <property type="match status" value="1"/>
</dbReference>
<dbReference type="SMART" id="SM00355">
    <property type="entry name" value="ZnF_C2H2"/>
    <property type="match status" value="2"/>
</dbReference>
<dbReference type="PANTHER" id="PTHR45935:SF15">
    <property type="entry name" value="SCAN BOX DOMAIN-CONTAINING PROTEIN"/>
    <property type="match status" value="1"/>
</dbReference>
<dbReference type="Pfam" id="PF00096">
    <property type="entry name" value="zf-C2H2"/>
    <property type="match status" value="2"/>
</dbReference>
<dbReference type="Gene3D" id="1.10.4020.10">
    <property type="entry name" value="DNA breaking-rejoining enzymes"/>
    <property type="match status" value="1"/>
</dbReference>
<evidence type="ECO:0000259" key="7">
    <source>
        <dbReference type="PROSITE" id="PS50804"/>
    </source>
</evidence>
<evidence type="ECO:0000256" key="3">
    <source>
        <dbReference type="PROSITE-ProRule" id="PRU00042"/>
    </source>
</evidence>
<dbReference type="InterPro" id="IPR050916">
    <property type="entry name" value="SCAN-C2H2_zinc_finger"/>
</dbReference>
<dbReference type="InterPro" id="IPR036236">
    <property type="entry name" value="Znf_C2H2_sf"/>
</dbReference>
<dbReference type="InterPro" id="IPR003309">
    <property type="entry name" value="SCAN_dom"/>
</dbReference>
<reference evidence="8" key="1">
    <citation type="journal article" date="2021" name="Evol. Appl.">
        <title>The genome of the Pyrenean desman and the effects of bottlenecks and inbreeding on the genomic landscape of an endangered species.</title>
        <authorList>
            <person name="Escoda L."/>
            <person name="Castresana J."/>
        </authorList>
    </citation>
    <scope>NUCLEOTIDE SEQUENCE</scope>
    <source>
        <strain evidence="8">IBE-C5619</strain>
    </source>
</reference>
<evidence type="ECO:0000313" key="9">
    <source>
        <dbReference type="Proteomes" id="UP000700334"/>
    </source>
</evidence>
<dbReference type="Gene3D" id="3.30.160.60">
    <property type="entry name" value="Classic Zinc Finger"/>
    <property type="match status" value="2"/>
</dbReference>
<feature type="domain" description="C2H2-type" evidence="6">
    <location>
        <begin position="353"/>
        <end position="380"/>
    </location>
</feature>
<dbReference type="PROSITE" id="PS50157">
    <property type="entry name" value="ZINC_FINGER_C2H2_2"/>
    <property type="match status" value="2"/>
</dbReference>
<dbReference type="FunFam" id="1.10.4020.10:FF:000001">
    <property type="entry name" value="zinc finger protein 263 isoform X1"/>
    <property type="match status" value="1"/>
</dbReference>
<feature type="domain" description="C2H2-type" evidence="6">
    <location>
        <begin position="325"/>
        <end position="352"/>
    </location>
</feature>
<evidence type="ECO:0000256" key="1">
    <source>
        <dbReference type="ARBA" id="ARBA00023125"/>
    </source>
</evidence>
<dbReference type="InterPro" id="IPR013087">
    <property type="entry name" value="Znf_C2H2_type"/>
</dbReference>
<feature type="domain" description="SCAN box" evidence="7">
    <location>
        <begin position="53"/>
        <end position="134"/>
    </location>
</feature>
<dbReference type="SUPFAM" id="SSF47353">
    <property type="entry name" value="Retrovirus capsid dimerization domain-like"/>
    <property type="match status" value="1"/>
</dbReference>
<dbReference type="OrthoDB" id="654211at2759"/>
<dbReference type="FunFam" id="3.30.160.60:FF:001518">
    <property type="entry name" value="Zinc finger with KRAB and SCAN domains 4"/>
    <property type="match status" value="1"/>
</dbReference>
<dbReference type="GO" id="GO:0005634">
    <property type="term" value="C:nucleus"/>
    <property type="evidence" value="ECO:0007669"/>
    <property type="project" value="UniProtKB-SubCell"/>
</dbReference>
<keyword evidence="3" id="KW-0862">Zinc</keyword>
<sequence length="383" mass="41978">MARESKESAALDAQSAHDRAGILTVKVETEETASLAAEAGAPDNPAFGPERSRQRFRGFSYPEAEGPREALSRLRELCRLWLQPETHSKEQILELLVLEQFLTILPGELQRWVRGQHPESGEEAVLLLEHLDSQPDPPRPQVPGGGPEQELLCYKMALWTPAQRSRSIQFQPTKALLKHESLGSQALPDRVLQVPGFAPGGRSRGDAVVAARLTPESQGVLKMEDVALTLAPRWTQLDSPQANCRDKRQDRGSLDSPGGEVRTKLRESPGDEEDPPEQEAGQSPCPPREATGRLSPCAEVAGGSWEGEGGAQSRLQDGGASASSYPCNECGRSFTQNRSLLEHQKIHTGEKPYQCDACGRGFTRTSYLVQHQRSHVGKRIPPQ</sequence>
<evidence type="ECO:0000313" key="8">
    <source>
        <dbReference type="EMBL" id="KAG8505911.1"/>
    </source>
</evidence>
<accession>A0A8J6DF16</accession>